<sequence>MTLSKPLSLRPGVKADVPEAAMVLAAGMGRRMRPLTATRPKPLITVRGRALIDYALENLARAGVKRAVVNTHYLADQVEAHVKRRDHGLDISLSDERAELLETGGGCKKALPLIGADTFYVMNSDNIVVDGPMDTLRLLAERWDPGIMDALLLLVPLARATGYSGNGDFRMSGTGALLRQSGTRLAPFIYSGTQIVKRELFEDTPDGPFSFNLIWDRLIESGRLYGMAHLGGWYHVGTPAAITATETLLASE</sequence>
<dbReference type="Pfam" id="PF00483">
    <property type="entry name" value="NTP_transferase"/>
    <property type="match status" value="1"/>
</dbReference>
<accession>A0ABS6SAP3</accession>
<keyword evidence="4" id="KW-1185">Reference proteome</keyword>
<feature type="domain" description="Nucleotidyl transferase" evidence="2">
    <location>
        <begin position="21"/>
        <end position="163"/>
    </location>
</feature>
<comment type="caution">
    <text evidence="3">The sequence shown here is derived from an EMBL/GenBank/DDBJ whole genome shotgun (WGS) entry which is preliminary data.</text>
</comment>
<protein>
    <submittedName>
        <fullName evidence="3">Nucleotidyltransferase family protein</fullName>
    </submittedName>
</protein>
<dbReference type="RefSeq" id="WP_218443807.1">
    <property type="nucleotide sequence ID" value="NZ_JAGSPA010000001.1"/>
</dbReference>
<gene>
    <name evidence="3" type="ORF">KCG44_01675</name>
</gene>
<keyword evidence="1" id="KW-0808">Transferase</keyword>
<proteinExistence type="predicted"/>
<dbReference type="CDD" id="cd06422">
    <property type="entry name" value="NTP_transferase_like_1"/>
    <property type="match status" value="1"/>
</dbReference>
<reference evidence="3 4" key="1">
    <citation type="submission" date="2021-04" db="EMBL/GenBank/DDBJ databases">
        <authorList>
            <person name="Pira H."/>
            <person name="Risdian C."/>
            <person name="Wink J."/>
        </authorList>
    </citation>
    <scope>NUCLEOTIDE SEQUENCE [LARGE SCALE GENOMIC DNA]</scope>
    <source>
        <strain evidence="3 4">WHA3</strain>
    </source>
</reference>
<dbReference type="InterPro" id="IPR005835">
    <property type="entry name" value="NTP_transferase_dom"/>
</dbReference>
<dbReference type="PANTHER" id="PTHR43584:SF8">
    <property type="entry name" value="N-ACETYLMURAMATE ALPHA-1-PHOSPHATE URIDYLYLTRANSFERASE"/>
    <property type="match status" value="1"/>
</dbReference>
<evidence type="ECO:0000313" key="4">
    <source>
        <dbReference type="Proteomes" id="UP000722336"/>
    </source>
</evidence>
<dbReference type="InterPro" id="IPR050065">
    <property type="entry name" value="GlmU-like"/>
</dbReference>
<dbReference type="PANTHER" id="PTHR43584">
    <property type="entry name" value="NUCLEOTIDYL TRANSFERASE"/>
    <property type="match status" value="1"/>
</dbReference>
<evidence type="ECO:0000259" key="2">
    <source>
        <dbReference type="Pfam" id="PF00483"/>
    </source>
</evidence>
<dbReference type="EMBL" id="JAGSPA010000001">
    <property type="protein sequence ID" value="MBV7255488.1"/>
    <property type="molecule type" value="Genomic_DNA"/>
</dbReference>
<evidence type="ECO:0000313" key="3">
    <source>
        <dbReference type="EMBL" id="MBV7255488.1"/>
    </source>
</evidence>
<evidence type="ECO:0000256" key="1">
    <source>
        <dbReference type="ARBA" id="ARBA00022679"/>
    </source>
</evidence>
<dbReference type="Proteomes" id="UP000722336">
    <property type="component" value="Unassembled WGS sequence"/>
</dbReference>
<organism evidence="3 4">
    <name type="scientific">Pacificimonas pallii</name>
    <dbReference type="NCBI Taxonomy" id="2827236"/>
    <lineage>
        <taxon>Bacteria</taxon>
        <taxon>Pseudomonadati</taxon>
        <taxon>Pseudomonadota</taxon>
        <taxon>Alphaproteobacteria</taxon>
        <taxon>Sphingomonadales</taxon>
        <taxon>Sphingosinicellaceae</taxon>
        <taxon>Pacificimonas</taxon>
    </lineage>
</organism>
<name>A0ABS6SAP3_9SPHN</name>